<evidence type="ECO:0000256" key="10">
    <source>
        <dbReference type="ARBA" id="ARBA00023136"/>
    </source>
</evidence>
<evidence type="ECO:0000256" key="3">
    <source>
        <dbReference type="ARBA" id="ARBA00022598"/>
    </source>
</evidence>
<protein>
    <submittedName>
        <fullName evidence="13">tRNA threonylcarbamoyladenosine dehydratase</fullName>
    </submittedName>
</protein>
<evidence type="ECO:0000259" key="12">
    <source>
        <dbReference type="Pfam" id="PF00899"/>
    </source>
</evidence>
<dbReference type="InterPro" id="IPR035985">
    <property type="entry name" value="Ubiquitin-activating_enz"/>
</dbReference>
<evidence type="ECO:0000256" key="1">
    <source>
        <dbReference type="ARBA" id="ARBA00004374"/>
    </source>
</evidence>
<dbReference type="InterPro" id="IPR045886">
    <property type="entry name" value="ThiF/MoeB/HesA"/>
</dbReference>
<accession>A0A2T4GE74</accession>
<evidence type="ECO:0000256" key="8">
    <source>
        <dbReference type="ARBA" id="ARBA00022989"/>
    </source>
</evidence>
<evidence type="ECO:0000256" key="4">
    <source>
        <dbReference type="ARBA" id="ARBA00022692"/>
    </source>
</evidence>
<comment type="similarity">
    <text evidence="2">Belongs to the HesA/MoeB/ThiF family.</text>
</comment>
<dbReference type="PANTHER" id="PTHR43267:SF2">
    <property type="entry name" value="TRNA THREONYLCARBAMOYLADENOSINE DEHYDRATASE 1-RELATED"/>
    <property type="match status" value="1"/>
</dbReference>
<organism evidence="13 14">
    <name type="scientific">Fusarium culmorum</name>
    <dbReference type="NCBI Taxonomy" id="5516"/>
    <lineage>
        <taxon>Eukaryota</taxon>
        <taxon>Fungi</taxon>
        <taxon>Dikarya</taxon>
        <taxon>Ascomycota</taxon>
        <taxon>Pezizomycotina</taxon>
        <taxon>Sordariomycetes</taxon>
        <taxon>Hypocreomycetidae</taxon>
        <taxon>Hypocreales</taxon>
        <taxon>Nectriaceae</taxon>
        <taxon>Fusarium</taxon>
    </lineage>
</organism>
<keyword evidence="7" id="KW-0067">ATP-binding</keyword>
<gene>
    <name evidence="13" type="ORF">FCULG_00010370</name>
</gene>
<name>A0A2T4GE74_FUSCU</name>
<comment type="caution">
    <text evidence="13">The sequence shown here is derived from an EMBL/GenBank/DDBJ whole genome shotgun (WGS) entry which is preliminary data.</text>
</comment>
<evidence type="ECO:0000256" key="9">
    <source>
        <dbReference type="ARBA" id="ARBA00023128"/>
    </source>
</evidence>
<feature type="domain" description="THIF-type NAD/FAD binding fold" evidence="12">
    <location>
        <begin position="102"/>
        <end position="357"/>
    </location>
</feature>
<keyword evidence="5" id="KW-0547">Nucleotide-binding</keyword>
<evidence type="ECO:0000313" key="14">
    <source>
        <dbReference type="Proteomes" id="UP000241587"/>
    </source>
</evidence>
<evidence type="ECO:0000256" key="7">
    <source>
        <dbReference type="ARBA" id="ARBA00022840"/>
    </source>
</evidence>
<evidence type="ECO:0000313" key="13">
    <source>
        <dbReference type="EMBL" id="PTD01765.1"/>
    </source>
</evidence>
<keyword evidence="3" id="KW-0436">Ligase</keyword>
<dbReference type="GO" id="GO:0008641">
    <property type="term" value="F:ubiquitin-like modifier activating enzyme activity"/>
    <property type="evidence" value="ECO:0007669"/>
    <property type="project" value="InterPro"/>
</dbReference>
<dbReference type="EMBL" id="PVEM01000028">
    <property type="protein sequence ID" value="PTD01765.1"/>
    <property type="molecule type" value="Genomic_DNA"/>
</dbReference>
<comment type="function">
    <text evidence="11">Catalyzes the ATP-dependent dehydration of threonylcarbamoyladenosine at position 37 (t(6)A37) to form cyclic t(6)A37 (ct(6)A37) in tRNAs that read codons beginning with adenine.</text>
</comment>
<comment type="subcellular location">
    <subcellularLocation>
        <location evidence="1">Mitochondrion outer membrane</location>
        <topology evidence="1">Multi-pass membrane protein</topology>
    </subcellularLocation>
</comment>
<evidence type="ECO:0000256" key="6">
    <source>
        <dbReference type="ARBA" id="ARBA00022787"/>
    </source>
</evidence>
<dbReference type="GO" id="GO:0005741">
    <property type="term" value="C:mitochondrial outer membrane"/>
    <property type="evidence" value="ECO:0007669"/>
    <property type="project" value="UniProtKB-SubCell"/>
</dbReference>
<dbReference type="CDD" id="cd00755">
    <property type="entry name" value="YgdL_like"/>
    <property type="match status" value="1"/>
</dbReference>
<evidence type="ECO:0000256" key="5">
    <source>
        <dbReference type="ARBA" id="ARBA00022741"/>
    </source>
</evidence>
<dbReference type="Pfam" id="PF00899">
    <property type="entry name" value="ThiF"/>
    <property type="match status" value="1"/>
</dbReference>
<dbReference type="GO" id="GO:0061504">
    <property type="term" value="P:cyclic threonylcarbamoyladenosine biosynthetic process"/>
    <property type="evidence" value="ECO:0007669"/>
    <property type="project" value="TreeGrafter"/>
</dbReference>
<proteinExistence type="inferred from homology"/>
<keyword evidence="4" id="KW-0812">Transmembrane</keyword>
<dbReference type="SUPFAM" id="SSF69572">
    <property type="entry name" value="Activating enzymes of the ubiquitin-like proteins"/>
    <property type="match status" value="1"/>
</dbReference>
<dbReference type="GO" id="GO:0005524">
    <property type="term" value="F:ATP binding"/>
    <property type="evidence" value="ECO:0007669"/>
    <property type="project" value="UniProtKB-KW"/>
</dbReference>
<dbReference type="FunFam" id="3.40.50.720:FF:000125">
    <property type="entry name" value="tRNA threonylcarbamoyladenosine dehydratase 2-like"/>
    <property type="match status" value="1"/>
</dbReference>
<dbReference type="AlphaFoldDB" id="A0A2T4GE74"/>
<keyword evidence="6" id="KW-1000">Mitochondrion outer membrane</keyword>
<keyword evidence="8" id="KW-1133">Transmembrane helix</keyword>
<dbReference type="OrthoDB" id="10265862at2759"/>
<evidence type="ECO:0000256" key="2">
    <source>
        <dbReference type="ARBA" id="ARBA00009919"/>
    </source>
</evidence>
<dbReference type="Proteomes" id="UP000241587">
    <property type="component" value="Unassembled WGS sequence"/>
</dbReference>
<keyword evidence="14" id="KW-1185">Reference proteome</keyword>
<keyword evidence="9" id="KW-0496">Mitochondrion</keyword>
<keyword evidence="10" id="KW-0472">Membrane</keyword>
<dbReference type="InterPro" id="IPR000594">
    <property type="entry name" value="ThiF_NAD_FAD-bd"/>
</dbReference>
<evidence type="ECO:0000256" key="11">
    <source>
        <dbReference type="ARBA" id="ARBA00060084"/>
    </source>
</evidence>
<dbReference type="Gene3D" id="3.40.50.720">
    <property type="entry name" value="NAD(P)-binding Rossmann-like Domain"/>
    <property type="match status" value="1"/>
</dbReference>
<dbReference type="PANTHER" id="PTHR43267">
    <property type="entry name" value="TRNA THREONYLCARBAMOYLADENOSINE DEHYDRATASE"/>
    <property type="match status" value="1"/>
</dbReference>
<dbReference type="OMA" id="GSWVVTM"/>
<sequence length="503" mass="54964">MSSFLSSETLSNPRFQLFAAAAFSGATVASLILGYQALEREERVYELKNSIPADDPNLHPLNNFGGSSAPPVDKEDARNQAMARRAQAGDFDEELILEQLARNRVFLTDEGLDKLRNSFVIVVGCGGVGSHCTAALARSGVSKIRLIDFDQVTLSSLNRHAVATLADVGAMLGEAHDGHRPWVKFDLRQEQFNENVAERLLRPWGDDGRAPDFVIDAIDNIETKVSLLEYCHKNNLPVISAMGAGCKSDPTRIIVGDIGSSKDDGLSRATRRKLKLKGITSGIPVVYSTETAGAGKAELLPLPEEEFQKGSVGDLAAMPNFRVRILPVLGTMPAIFGLTVANHVILSITGYPLDYVPAKGREKMYEGMLATIQSSEEKLARMTYEGDTVGLKVPITTGDVAFLSEELYRGRSAISGIPTKLVLIRWEKPEGPSMTTLGEGKDTQKCSTVKLRDLVLMTKEEATRHEKGIFKEGKSLDEVYDAETLARVEEKRATAEKYEAFRS</sequence>
<dbReference type="GO" id="GO:0061503">
    <property type="term" value="F:tRNA threonylcarbamoyladenosine dehydratase"/>
    <property type="evidence" value="ECO:0007669"/>
    <property type="project" value="TreeGrafter"/>
</dbReference>
<reference evidence="13 14" key="1">
    <citation type="submission" date="2018-02" db="EMBL/GenBank/DDBJ databases">
        <title>Fusarium culmorum secondary metabolites in fungal-bacterial-plant interactions.</title>
        <authorList>
            <person name="Schmidt R."/>
        </authorList>
    </citation>
    <scope>NUCLEOTIDE SEQUENCE [LARGE SCALE GENOMIC DNA]</scope>
    <source>
        <strain evidence="13 14">PV</strain>
    </source>
</reference>